<dbReference type="CDD" id="cd08054">
    <property type="entry name" value="gp6"/>
    <property type="match status" value="1"/>
</dbReference>
<organism evidence="1 2">
    <name type="scientific">Maritalea myrionectae</name>
    <dbReference type="NCBI Taxonomy" id="454601"/>
    <lineage>
        <taxon>Bacteria</taxon>
        <taxon>Pseudomonadati</taxon>
        <taxon>Pseudomonadota</taxon>
        <taxon>Alphaproteobacteria</taxon>
        <taxon>Hyphomicrobiales</taxon>
        <taxon>Devosiaceae</taxon>
        <taxon>Maritalea</taxon>
    </lineage>
</organism>
<dbReference type="Pfam" id="PF05135">
    <property type="entry name" value="Phage_connect_1"/>
    <property type="match status" value="1"/>
</dbReference>
<dbReference type="InterPro" id="IPR021146">
    <property type="entry name" value="Phage_gp6-like_head-tail"/>
</dbReference>
<proteinExistence type="predicted"/>
<protein>
    <recommendedName>
        <fullName evidence="3">PhiE125 gp8 family phage protein</fullName>
    </recommendedName>
</protein>
<evidence type="ECO:0008006" key="3">
    <source>
        <dbReference type="Google" id="ProtNLM"/>
    </source>
</evidence>
<reference evidence="1 2" key="1">
    <citation type="submission" date="2017-05" db="EMBL/GenBank/DDBJ databases">
        <title>Genome Analysis of Maritalea myrionectae HL2708#5.</title>
        <authorList>
            <consortium name="Cotde Inc.-PKNU"/>
            <person name="Jang D."/>
            <person name="Oh H.-M."/>
        </authorList>
    </citation>
    <scope>NUCLEOTIDE SEQUENCE [LARGE SCALE GENOMIC DNA]</scope>
    <source>
        <strain evidence="1 2">HL2708#5</strain>
    </source>
</reference>
<dbReference type="EMBL" id="CP021330">
    <property type="protein sequence ID" value="AVX05138.1"/>
    <property type="molecule type" value="Genomic_DNA"/>
</dbReference>
<sequence length="191" mass="21003">MTSILVAGPAVEPLSLTDVKTYLRLDNADDDALLGTLIAAARGHIESVTRKALISQQWKWVSDLWPEKGIGLPIGPFQELIKISLFAPDGSETTWPLAEVVQDKQSGKCTIHLAATNSTLPRLRDHDAVEITYQTGFGDAASDVPEDLRLAMLRLIGHWYEHREAVMLAGSGAIIPTQFDQLIGRYCEVRL</sequence>
<keyword evidence="2" id="KW-1185">Reference proteome</keyword>
<name>A0A2R4MGH3_9HYPH</name>
<evidence type="ECO:0000313" key="2">
    <source>
        <dbReference type="Proteomes" id="UP000258927"/>
    </source>
</evidence>
<gene>
    <name evidence="1" type="ORF">MXMO3_02626</name>
</gene>
<dbReference type="NCBIfam" id="TIGR01560">
    <property type="entry name" value="put_DNA_pack"/>
    <property type="match status" value="2"/>
</dbReference>
<dbReference type="InterPro" id="IPR011738">
    <property type="entry name" value="Phage_CHP"/>
</dbReference>
<dbReference type="STRING" id="1122213.GCA_000423365_00262"/>
<accession>A0A2R4MGH3</accession>
<evidence type="ECO:0000313" key="1">
    <source>
        <dbReference type="EMBL" id="AVX05138.1"/>
    </source>
</evidence>
<dbReference type="KEGG" id="mmyr:MXMO3_02626"/>
<dbReference type="RefSeq" id="WP_117396152.1">
    <property type="nucleotide sequence ID" value="NZ_CP021330.1"/>
</dbReference>
<dbReference type="Gene3D" id="1.10.3230.30">
    <property type="entry name" value="Phage gp6-like head-tail connector protein"/>
    <property type="match status" value="1"/>
</dbReference>
<dbReference type="NCBIfam" id="TIGR02215">
    <property type="entry name" value="phage_chp_gp8"/>
    <property type="match status" value="1"/>
</dbReference>
<dbReference type="AlphaFoldDB" id="A0A2R4MGH3"/>
<dbReference type="Proteomes" id="UP000258927">
    <property type="component" value="Chromosome"/>
</dbReference>
<dbReference type="InterPro" id="IPR006450">
    <property type="entry name" value="Phage_HK97_gp6-like"/>
</dbReference>